<feature type="compositionally biased region" description="Basic and acidic residues" evidence="8">
    <location>
        <begin position="188"/>
        <end position="202"/>
    </location>
</feature>
<dbReference type="Proteomes" id="UP000002748">
    <property type="component" value="Unassembled WGS sequence"/>
</dbReference>
<feature type="domain" description="Protein kinase" evidence="9">
    <location>
        <begin position="1"/>
        <end position="145"/>
    </location>
</feature>
<keyword evidence="4 7" id="KW-0547">Nucleotide-binding</keyword>
<evidence type="ECO:0000256" key="7">
    <source>
        <dbReference type="PROSITE-ProRule" id="PRU10141"/>
    </source>
</evidence>
<dbReference type="SUPFAM" id="SSF56112">
    <property type="entry name" value="Protein kinase-like (PK-like)"/>
    <property type="match status" value="2"/>
</dbReference>
<dbReference type="GO" id="GO:0005524">
    <property type="term" value="F:ATP binding"/>
    <property type="evidence" value="ECO:0007669"/>
    <property type="project" value="UniProtKB-UniRule"/>
</dbReference>
<keyword evidence="6 7" id="KW-0067">ATP-binding</keyword>
<proteinExistence type="inferred from homology"/>
<evidence type="ECO:0000259" key="9">
    <source>
        <dbReference type="PROSITE" id="PS50011"/>
    </source>
</evidence>
<protein>
    <recommendedName>
        <fullName evidence="9">Protein kinase domain-containing protein</fullName>
    </recommendedName>
</protein>
<keyword evidence="2" id="KW-0723">Serine/threonine-protein kinase</keyword>
<dbReference type="InterPro" id="IPR046349">
    <property type="entry name" value="C1-like_sf"/>
</dbReference>
<evidence type="ECO:0000256" key="3">
    <source>
        <dbReference type="ARBA" id="ARBA00022679"/>
    </source>
</evidence>
<name>J5RBA3_TRIAS</name>
<dbReference type="InterPro" id="IPR011009">
    <property type="entry name" value="Kinase-like_dom_sf"/>
</dbReference>
<dbReference type="Gene3D" id="1.10.510.10">
    <property type="entry name" value="Transferase(Phosphotransferase) domain 1"/>
    <property type="match status" value="1"/>
</dbReference>
<evidence type="ECO:0000256" key="8">
    <source>
        <dbReference type="SAM" id="MobiDB-lite"/>
    </source>
</evidence>
<dbReference type="VEuPathDB" id="FungiDB:A1Q1_07115"/>
<evidence type="ECO:0000256" key="6">
    <source>
        <dbReference type="ARBA" id="ARBA00022840"/>
    </source>
</evidence>
<dbReference type="Pfam" id="PF07714">
    <property type="entry name" value="PK_Tyr_Ser-Thr"/>
    <property type="match status" value="1"/>
</dbReference>
<dbReference type="OrthoDB" id="4062651at2759"/>
<dbReference type="HOGENOM" id="CLU_505462_0_0_1"/>
<feature type="compositionally biased region" description="Low complexity" evidence="8">
    <location>
        <begin position="165"/>
        <end position="174"/>
    </location>
</feature>
<dbReference type="RefSeq" id="XP_014182839.1">
    <property type="nucleotide sequence ID" value="XM_014327364.1"/>
</dbReference>
<feature type="compositionally biased region" description="Pro residues" evidence="8">
    <location>
        <begin position="400"/>
        <end position="409"/>
    </location>
</feature>
<dbReference type="KEGG" id="tasa:A1Q1_07115"/>
<dbReference type="PROSITE" id="PS00107">
    <property type="entry name" value="PROTEIN_KINASE_ATP"/>
    <property type="match status" value="1"/>
</dbReference>
<evidence type="ECO:0000256" key="4">
    <source>
        <dbReference type="ARBA" id="ARBA00022741"/>
    </source>
</evidence>
<evidence type="ECO:0000313" key="10">
    <source>
        <dbReference type="EMBL" id="EJT51703.1"/>
    </source>
</evidence>
<dbReference type="AlphaFoldDB" id="J5RBA3"/>
<dbReference type="InterPro" id="IPR050940">
    <property type="entry name" value="Actin_reg-Ser/Thr_kinase"/>
</dbReference>
<dbReference type="GO" id="GO:0004674">
    <property type="term" value="F:protein serine/threonine kinase activity"/>
    <property type="evidence" value="ECO:0007669"/>
    <property type="project" value="UniProtKB-KW"/>
</dbReference>
<feature type="compositionally biased region" description="Basic and acidic residues" evidence="8">
    <location>
        <begin position="220"/>
        <end position="231"/>
    </location>
</feature>
<keyword evidence="5" id="KW-0418">Kinase</keyword>
<accession>J5RBA3</accession>
<dbReference type="SUPFAM" id="SSF57889">
    <property type="entry name" value="Cysteine-rich domain"/>
    <property type="match status" value="1"/>
</dbReference>
<comment type="caution">
    <text evidence="10">The sequence shown here is derived from an EMBL/GenBank/DDBJ whole genome shotgun (WGS) entry which is preliminary data.</text>
</comment>
<dbReference type="InterPro" id="IPR000719">
    <property type="entry name" value="Prot_kinase_dom"/>
</dbReference>
<feature type="region of interest" description="Disordered" evidence="8">
    <location>
        <begin position="156"/>
        <end position="300"/>
    </location>
</feature>
<dbReference type="PROSITE" id="PS50011">
    <property type="entry name" value="PROTEIN_KINASE_DOM"/>
    <property type="match status" value="1"/>
</dbReference>
<dbReference type="InterPro" id="IPR001245">
    <property type="entry name" value="Ser-Thr/Tyr_kinase_cat_dom"/>
</dbReference>
<organism evidence="10 11">
    <name type="scientific">Trichosporon asahii var. asahii (strain ATCC 90039 / CBS 2479 / JCM 2466 / KCTC 7840 / NBRC 103889/ NCYC 2677 / UAMH 7654)</name>
    <name type="common">Yeast</name>
    <dbReference type="NCBI Taxonomy" id="1186058"/>
    <lineage>
        <taxon>Eukaryota</taxon>
        <taxon>Fungi</taxon>
        <taxon>Dikarya</taxon>
        <taxon>Basidiomycota</taxon>
        <taxon>Agaricomycotina</taxon>
        <taxon>Tremellomycetes</taxon>
        <taxon>Trichosporonales</taxon>
        <taxon>Trichosporonaceae</taxon>
        <taxon>Trichosporon</taxon>
    </lineage>
</organism>
<evidence type="ECO:0000256" key="1">
    <source>
        <dbReference type="ARBA" id="ARBA00005843"/>
    </source>
</evidence>
<gene>
    <name evidence="10" type="ORF">A1Q1_07115</name>
</gene>
<evidence type="ECO:0000313" key="11">
    <source>
        <dbReference type="Proteomes" id="UP000002748"/>
    </source>
</evidence>
<dbReference type="EMBL" id="ALBS01000048">
    <property type="protein sequence ID" value="EJT51703.1"/>
    <property type="molecule type" value="Genomic_DNA"/>
</dbReference>
<comment type="similarity">
    <text evidence="1">Belongs to the protein kinase superfamily. TKL Ser/Thr protein kinase family.</text>
</comment>
<keyword evidence="3" id="KW-0808">Transferase</keyword>
<dbReference type="GeneID" id="25990627"/>
<feature type="compositionally biased region" description="Low complexity" evidence="8">
    <location>
        <begin position="410"/>
        <end position="424"/>
    </location>
</feature>
<feature type="compositionally biased region" description="Low complexity" evidence="8">
    <location>
        <begin position="268"/>
        <end position="278"/>
    </location>
</feature>
<dbReference type="PANTHER" id="PTHR46485:SF5">
    <property type="entry name" value="CENTER DIVIDER, ISOFORM A"/>
    <property type="match status" value="1"/>
</dbReference>
<reference evidence="10 11" key="1">
    <citation type="journal article" date="2012" name="Eukaryot. Cell">
        <title>Draft genome sequence of CBS 2479, the standard type strain of Trichosporon asahii.</title>
        <authorList>
            <person name="Yang R.Y."/>
            <person name="Li H.T."/>
            <person name="Zhu H."/>
            <person name="Zhou G.P."/>
            <person name="Wang M."/>
            <person name="Wang L."/>
        </authorList>
    </citation>
    <scope>NUCLEOTIDE SEQUENCE [LARGE SCALE GENOMIC DNA]</scope>
    <source>
        <strain evidence="11">ATCC 90039 / CBS 2479 / JCM 2466 / KCTC 7840 / NCYC 2677 / UAMH 7654</strain>
    </source>
</reference>
<feature type="compositionally biased region" description="Pro residues" evidence="8">
    <location>
        <begin position="353"/>
        <end position="384"/>
    </location>
</feature>
<feature type="region of interest" description="Disordered" evidence="8">
    <location>
        <begin position="351"/>
        <end position="441"/>
    </location>
</feature>
<evidence type="ECO:0000256" key="2">
    <source>
        <dbReference type="ARBA" id="ARBA00022527"/>
    </source>
</evidence>
<dbReference type="Gene3D" id="3.30.200.20">
    <property type="entry name" value="Phosphorylase Kinase, domain 1"/>
    <property type="match status" value="1"/>
</dbReference>
<sequence length="542" mass="59746">MDFDIVPFEDIVWGPRIGGGSFGSVYRGQYLGIDIAIKEIHSSTQYDGYMSPEIIMGEDFDLPTDIYSMGIIFLELCTRILISSKIYHPETKKKPPVFVPDRNELLKHLDTGCPLEFFELALHCLSFTAADRPVVTEVLHRLEVMYASCVSRMDGGDEPMAVEQSTSPTSPTSPGQIRKGKRRAMPIFDHEGSSERAEKEVEMEIGGFSDSSSDSDEDEEPRRGRQREQKHIQTIANKHVRIEGDGAIRRRKTRRRTVTQEWLDAQTRTRSSSPSVRSSNRDYVHAESSTASEETARQGLLDSPVSAGTTAAATALTTVSSPVDITMPCAYPPSPPEETCSTFTIRGAAEPIAAPPTPASPPADSPRPLRPPPGPLRSPPPAPIQVPHSPQSLVTDLPSPETPQSPQFPQPLQLQQSLAPLQRRQSARDNSTPKSPTLPARNLIQHKFTISAKSSTTMAAVLQGTKRIPSTLISASPNWANIFYSSSSSRNKCKVCAKKLGLNYLQCNDCHALIHTKCKYLSAITSRPTEDEETLEERTTWQ</sequence>
<dbReference type="InterPro" id="IPR017441">
    <property type="entry name" value="Protein_kinase_ATP_BS"/>
</dbReference>
<evidence type="ECO:0000256" key="5">
    <source>
        <dbReference type="ARBA" id="ARBA00022777"/>
    </source>
</evidence>
<feature type="binding site" evidence="7">
    <location>
        <position position="38"/>
    </location>
    <ligand>
        <name>ATP</name>
        <dbReference type="ChEBI" id="CHEBI:30616"/>
    </ligand>
</feature>
<dbReference type="PANTHER" id="PTHR46485">
    <property type="entry name" value="LIM DOMAIN KINASE 1"/>
    <property type="match status" value="1"/>
</dbReference>